<keyword evidence="2" id="KW-0812">Transmembrane</keyword>
<sequence>MKKIKAIIFILVCIALGSIATPYHADDLGSSKTQGVVGFSPGKPPAPEPTAPTPPKGSVPESPKVNTKLPKTGEASTDSLSLSGFILLGGLTTLFIIDKNNPKRRTYK</sequence>
<keyword evidence="2" id="KW-0472">Membrane</keyword>
<dbReference type="OrthoDB" id="9850462at2"/>
<feature type="region of interest" description="Disordered" evidence="1">
    <location>
        <begin position="34"/>
        <end position="77"/>
    </location>
</feature>
<evidence type="ECO:0000256" key="3">
    <source>
        <dbReference type="SAM" id="SignalP"/>
    </source>
</evidence>
<dbReference type="AlphaFoldDB" id="A0A387BJ75"/>
<dbReference type="KEGG" id="lact:D7I46_08335"/>
<dbReference type="NCBIfam" id="TIGR01167">
    <property type="entry name" value="LPXTG_anchor"/>
    <property type="match status" value="1"/>
</dbReference>
<proteinExistence type="predicted"/>
<name>A0A387BJ75_9LACT</name>
<dbReference type="Proteomes" id="UP000269374">
    <property type="component" value="Chromosome"/>
</dbReference>
<feature type="signal peptide" evidence="3">
    <location>
        <begin position="1"/>
        <end position="25"/>
    </location>
</feature>
<evidence type="ECO:0000313" key="4">
    <source>
        <dbReference type="EMBL" id="AYG01097.1"/>
    </source>
</evidence>
<feature type="compositionally biased region" description="Pro residues" evidence="1">
    <location>
        <begin position="42"/>
        <end position="57"/>
    </location>
</feature>
<reference evidence="4 5" key="1">
    <citation type="submission" date="2018-09" db="EMBL/GenBank/DDBJ databases">
        <title>Genome sequencing of strain 1JSPR-7.</title>
        <authorList>
            <person name="Heo J."/>
            <person name="Kim S.-J."/>
            <person name="Kwon S.-W."/>
        </authorList>
    </citation>
    <scope>NUCLEOTIDE SEQUENCE [LARGE SCALE GENOMIC DNA]</scope>
    <source>
        <strain evidence="4 5">1JSPR-7</strain>
    </source>
</reference>
<evidence type="ECO:0000256" key="1">
    <source>
        <dbReference type="SAM" id="MobiDB-lite"/>
    </source>
</evidence>
<evidence type="ECO:0000256" key="2">
    <source>
        <dbReference type="SAM" id="Phobius"/>
    </source>
</evidence>
<organism evidence="4 5">
    <name type="scientific">Lactococcus allomyrinae</name>
    <dbReference type="NCBI Taxonomy" id="2419773"/>
    <lineage>
        <taxon>Bacteria</taxon>
        <taxon>Bacillati</taxon>
        <taxon>Bacillota</taxon>
        <taxon>Bacilli</taxon>
        <taxon>Lactobacillales</taxon>
        <taxon>Streptococcaceae</taxon>
        <taxon>Lactococcus</taxon>
    </lineage>
</organism>
<dbReference type="EMBL" id="CP032627">
    <property type="protein sequence ID" value="AYG01097.1"/>
    <property type="molecule type" value="Genomic_DNA"/>
</dbReference>
<protein>
    <submittedName>
        <fullName evidence="4">LPXTG cell wall anchor domain-containing protein</fullName>
    </submittedName>
</protein>
<keyword evidence="5" id="KW-1185">Reference proteome</keyword>
<gene>
    <name evidence="4" type="ORF">D7I46_08335</name>
</gene>
<keyword evidence="3" id="KW-0732">Signal</keyword>
<feature type="chain" id="PRO_5017191553" evidence="3">
    <location>
        <begin position="26"/>
        <end position="108"/>
    </location>
</feature>
<accession>A0A387BJ75</accession>
<feature type="transmembrane region" description="Helical" evidence="2">
    <location>
        <begin position="79"/>
        <end position="97"/>
    </location>
</feature>
<dbReference type="RefSeq" id="WP_120772480.1">
    <property type="nucleotide sequence ID" value="NZ_CP032627.1"/>
</dbReference>
<keyword evidence="2" id="KW-1133">Transmembrane helix</keyword>
<evidence type="ECO:0000313" key="5">
    <source>
        <dbReference type="Proteomes" id="UP000269374"/>
    </source>
</evidence>